<dbReference type="InterPro" id="IPR045886">
    <property type="entry name" value="ThiF/MoeB/HesA"/>
</dbReference>
<dbReference type="EMBL" id="AKGD01000001">
    <property type="protein sequence ID" value="EIT70094.1"/>
    <property type="molecule type" value="Genomic_DNA"/>
</dbReference>
<feature type="domain" description="THIF-type NAD/FAD binding fold" evidence="2">
    <location>
        <begin position="7"/>
        <end position="240"/>
    </location>
</feature>
<gene>
    <name evidence="3" type="ORF">WQQ_00440</name>
    <name evidence="4" type="ORF">WQQ_02310</name>
</gene>
<dbReference type="GO" id="GO:0008641">
    <property type="term" value="F:ubiquitin-like modifier activating enzyme activity"/>
    <property type="evidence" value="ECO:0007669"/>
    <property type="project" value="InterPro"/>
</dbReference>
<evidence type="ECO:0000259" key="2">
    <source>
        <dbReference type="Pfam" id="PF00899"/>
    </source>
</evidence>
<dbReference type="Proteomes" id="UP000003704">
    <property type="component" value="Unassembled WGS sequence"/>
</dbReference>
<dbReference type="RefSeq" id="WP_007183190.1">
    <property type="nucleotide sequence ID" value="NZ_AKGD01000001.1"/>
</dbReference>
<dbReference type="GO" id="GO:0008146">
    <property type="term" value="F:sulfotransferase activity"/>
    <property type="evidence" value="ECO:0007669"/>
    <property type="project" value="TreeGrafter"/>
</dbReference>
<dbReference type="SUPFAM" id="SSF69572">
    <property type="entry name" value="Activating enzymes of the ubiquitin-like proteins"/>
    <property type="match status" value="1"/>
</dbReference>
<dbReference type="GO" id="GO:0004792">
    <property type="term" value="F:thiosulfate-cyanide sulfurtransferase activity"/>
    <property type="evidence" value="ECO:0007669"/>
    <property type="project" value="TreeGrafter"/>
</dbReference>
<dbReference type="GO" id="GO:0005829">
    <property type="term" value="C:cytosol"/>
    <property type="evidence" value="ECO:0007669"/>
    <property type="project" value="TreeGrafter"/>
</dbReference>
<keyword evidence="5" id="KW-1185">Reference proteome</keyword>
<accession>I7ZDZ3</accession>
<name>I7ZDZ3_9GAMM</name>
<evidence type="ECO:0000313" key="4">
    <source>
        <dbReference type="EMBL" id="EIT70094.1"/>
    </source>
</evidence>
<dbReference type="InterPro" id="IPR035985">
    <property type="entry name" value="Ubiquitin-activating_enz"/>
</dbReference>
<reference evidence="4" key="2">
    <citation type="submission" date="2012-05" db="EMBL/GenBank/DDBJ databases">
        <authorList>
            <person name="Park J.-H."/>
            <person name="Zylstra G.J."/>
            <person name="Chae J.-C."/>
        </authorList>
    </citation>
    <scope>NUCLEOTIDE SEQUENCE</scope>
    <source>
        <strain evidence="4">AP103</strain>
    </source>
</reference>
<comment type="similarity">
    <text evidence="1">Belongs to the HesA/MoeB/ThiF family.</text>
</comment>
<reference evidence="4 5" key="1">
    <citation type="journal article" date="2012" name="J. Bacteriol.">
        <title>Genome Sequence of n-Alkane-Degrading Hydrocarboniphaga effusa Strain AP103T (ATCC BAA-332T).</title>
        <authorList>
            <person name="Chang H.K."/>
            <person name="Zylstra G.J."/>
            <person name="Chae J.C."/>
        </authorList>
    </citation>
    <scope>NUCLEOTIDE SEQUENCE [LARGE SCALE GENOMIC DNA]</scope>
    <source>
        <strain evidence="4 5">AP103</strain>
    </source>
</reference>
<dbReference type="GO" id="GO:0016779">
    <property type="term" value="F:nucleotidyltransferase activity"/>
    <property type="evidence" value="ECO:0007669"/>
    <property type="project" value="TreeGrafter"/>
</dbReference>
<dbReference type="InterPro" id="IPR000594">
    <property type="entry name" value="ThiF_NAD_FAD-bd"/>
</dbReference>
<protein>
    <recommendedName>
        <fullName evidence="2">THIF-type NAD/FAD binding fold domain-containing protein</fullName>
    </recommendedName>
</protein>
<proteinExistence type="inferred from homology"/>
<dbReference type="NCBIfam" id="NF004281">
    <property type="entry name" value="PRK05690.1"/>
    <property type="match status" value="1"/>
</dbReference>
<dbReference type="PANTHER" id="PTHR10953">
    <property type="entry name" value="UBIQUITIN-ACTIVATING ENZYME E1"/>
    <property type="match status" value="1"/>
</dbReference>
<dbReference type="Gene3D" id="3.40.50.720">
    <property type="entry name" value="NAD(P)-binding Rossmann-like Domain"/>
    <property type="match status" value="1"/>
</dbReference>
<dbReference type="Pfam" id="PF00899">
    <property type="entry name" value="ThiF"/>
    <property type="match status" value="1"/>
</dbReference>
<dbReference type="FunFam" id="3.40.50.720:FF:000080">
    <property type="entry name" value="Thiazole biosynthesis adenylyltransferase ThiF"/>
    <property type="match status" value="1"/>
</dbReference>
<organism evidence="4 5">
    <name type="scientific">Hydrocarboniphaga effusa AP103</name>
    <dbReference type="NCBI Taxonomy" id="1172194"/>
    <lineage>
        <taxon>Bacteria</taxon>
        <taxon>Pseudomonadati</taxon>
        <taxon>Pseudomonadota</taxon>
        <taxon>Gammaproteobacteria</taxon>
        <taxon>Nevskiales</taxon>
        <taxon>Nevskiaceae</taxon>
        <taxon>Hydrocarboniphaga</taxon>
    </lineage>
</organism>
<dbReference type="CDD" id="cd00757">
    <property type="entry name" value="ThiF_MoeB_HesA_family"/>
    <property type="match status" value="1"/>
</dbReference>
<sequence length="255" mass="27231">MSNLSRYRRQIVLREVGVNGQQLLRDSSVLVIGLGGLGSAAAPYLAGAGIGRLLLSDLDRVDLSNLQRQTLYRQADVGRDKLAAAAETLRALNPECELDLLPGPLSDAALLAAAREADVVLDCTDNFPTRFAINRACVAARKPLVSGAAIRFEGQLAVFDLRRGGPCYACLYAEGGEAAETCEEAGILGPVVGTIGSLQALAAIKLLLGQDAEAGTLRLWNALDRQQWRTLNLRRELRCPACGDARGDKPHESNL</sequence>
<evidence type="ECO:0000313" key="5">
    <source>
        <dbReference type="Proteomes" id="UP000003704"/>
    </source>
</evidence>
<dbReference type="OrthoDB" id="9804286at2"/>
<dbReference type="PANTHER" id="PTHR10953:SF240">
    <property type="entry name" value="SULFUR CARRIER PROTEIN THIS ADENYLYLTRANSFERASE"/>
    <property type="match status" value="1"/>
</dbReference>
<dbReference type="EMBL" id="AKGD01000001">
    <property type="protein sequence ID" value="EIT69907.1"/>
    <property type="molecule type" value="Genomic_DNA"/>
</dbReference>
<dbReference type="AlphaFoldDB" id="I7ZDZ3"/>
<dbReference type="PATRIC" id="fig|1172194.4.peg.220"/>
<comment type="caution">
    <text evidence="4">The sequence shown here is derived from an EMBL/GenBank/DDBJ whole genome shotgun (WGS) entry which is preliminary data.</text>
</comment>
<evidence type="ECO:0000256" key="1">
    <source>
        <dbReference type="ARBA" id="ARBA00009919"/>
    </source>
</evidence>
<dbReference type="STRING" id="1172194.WQQ_00440"/>
<evidence type="ECO:0000313" key="3">
    <source>
        <dbReference type="EMBL" id="EIT69907.1"/>
    </source>
</evidence>